<evidence type="ECO:0000256" key="11">
    <source>
        <dbReference type="ARBA" id="ARBA00061106"/>
    </source>
</evidence>
<evidence type="ECO:0000256" key="1">
    <source>
        <dbReference type="ARBA" id="ARBA00005091"/>
    </source>
</evidence>
<dbReference type="InterPro" id="IPR013785">
    <property type="entry name" value="Aldolase_TIM"/>
</dbReference>
<keyword evidence="2 12" id="KW-0028">Amino-acid biosynthesis</keyword>
<evidence type="ECO:0000256" key="10">
    <source>
        <dbReference type="ARBA" id="ARBA00055946"/>
    </source>
</evidence>
<dbReference type="OrthoDB" id="10254903at2759"/>
<dbReference type="GO" id="GO:0016829">
    <property type="term" value="F:lyase activity"/>
    <property type="evidence" value="ECO:0007669"/>
    <property type="project" value="UniProtKB-KW"/>
</dbReference>
<evidence type="ECO:0000256" key="7">
    <source>
        <dbReference type="ARBA" id="ARBA00023268"/>
    </source>
</evidence>
<evidence type="ECO:0000256" key="5">
    <source>
        <dbReference type="ARBA" id="ARBA00023102"/>
    </source>
</evidence>
<keyword evidence="4" id="KW-0315">Glutamine amidotransferase</keyword>
<evidence type="ECO:0000256" key="12">
    <source>
        <dbReference type="RuleBase" id="RU003657"/>
    </source>
</evidence>
<dbReference type="PANTHER" id="PTHR21235">
    <property type="entry name" value="IMIDAZOLE GLYCEROL PHOSPHATE SYNTHASE SUBUNIT HISF/H IGP SYNTHASE SUBUNIT HISF/H"/>
    <property type="match status" value="1"/>
</dbReference>
<keyword evidence="7" id="KW-0511">Multifunctional enzyme</keyword>
<organism evidence="13 14">
    <name type="scientific">Blyttiomyces helicus</name>
    <dbReference type="NCBI Taxonomy" id="388810"/>
    <lineage>
        <taxon>Eukaryota</taxon>
        <taxon>Fungi</taxon>
        <taxon>Fungi incertae sedis</taxon>
        <taxon>Chytridiomycota</taxon>
        <taxon>Chytridiomycota incertae sedis</taxon>
        <taxon>Chytridiomycetes</taxon>
        <taxon>Chytridiomycetes incertae sedis</taxon>
        <taxon>Blyttiomyces</taxon>
    </lineage>
</organism>
<sequence>MQNSPNEEKRRIRKLIASPAHCCLKFQGASDAALPPLSALPPPPFPPADHLTKRIIACLDVRANDAGDLVVTKGDQYDVRDRSTQGESHVRNLGKPVDLAARYFSEGADEIAFLNITSFRDSPLRDLPMLQVLSLASRTVFVPLTIGGGIRDMVEPDGTKVSALDVAGEYFRSGADKVSIGSDAVLAAERYWARRGTSPDPSAGCSGDSAIEAIARVYGRQAVVVSIDPRRVPVHSPAGIPHSVIPTQTPGPAGETFVWFQCTVSGGREGRPIDVVALAKAVEALGAGEILLNSMDRDGTNSGFDIELVGLVRDAVSIPVVASSGAGKVEHFADVFTKTRVEAALAAGIFHREEVPLASVKGHLRDMGYEVRGVESSL</sequence>
<keyword evidence="5 12" id="KW-0368">Histidine biosynthesis</keyword>
<keyword evidence="3" id="KW-0378">Hydrolase</keyword>
<dbReference type="EMBL" id="KZ999035">
    <property type="protein sequence ID" value="RKO85478.1"/>
    <property type="molecule type" value="Genomic_DNA"/>
</dbReference>
<evidence type="ECO:0000313" key="13">
    <source>
        <dbReference type="EMBL" id="RKO85478.1"/>
    </source>
</evidence>
<evidence type="ECO:0000313" key="14">
    <source>
        <dbReference type="Proteomes" id="UP000269721"/>
    </source>
</evidence>
<dbReference type="GO" id="GO:0004359">
    <property type="term" value="F:glutaminase activity"/>
    <property type="evidence" value="ECO:0007669"/>
    <property type="project" value="UniProtKB-EC"/>
</dbReference>
<evidence type="ECO:0000256" key="2">
    <source>
        <dbReference type="ARBA" id="ARBA00022605"/>
    </source>
</evidence>
<reference evidence="14" key="1">
    <citation type="journal article" date="2018" name="Nat. Microbiol.">
        <title>Leveraging single-cell genomics to expand the fungal tree of life.</title>
        <authorList>
            <person name="Ahrendt S.R."/>
            <person name="Quandt C.A."/>
            <person name="Ciobanu D."/>
            <person name="Clum A."/>
            <person name="Salamov A."/>
            <person name="Andreopoulos B."/>
            <person name="Cheng J.F."/>
            <person name="Woyke T."/>
            <person name="Pelin A."/>
            <person name="Henrissat B."/>
            <person name="Reynolds N.K."/>
            <person name="Benny G.L."/>
            <person name="Smith M.E."/>
            <person name="James T.Y."/>
            <person name="Grigoriev I.V."/>
        </authorList>
    </citation>
    <scope>NUCLEOTIDE SEQUENCE [LARGE SCALE GENOMIC DNA]</scope>
</reference>
<accession>A0A4P9W3V0</accession>
<evidence type="ECO:0000256" key="4">
    <source>
        <dbReference type="ARBA" id="ARBA00022962"/>
    </source>
</evidence>
<dbReference type="InterPro" id="IPR006062">
    <property type="entry name" value="His_biosynth"/>
</dbReference>
<comment type="catalytic activity">
    <reaction evidence="8">
        <text>5-[(5-phospho-1-deoxy-D-ribulos-1-ylimino)methylamino]-1-(5-phospho-beta-D-ribosyl)imidazole-4-carboxamide + L-glutamine = D-erythro-1-(imidazol-4-yl)glycerol 3-phosphate + 5-amino-1-(5-phospho-beta-D-ribosyl)imidazole-4-carboxamide + L-glutamate + H(+)</text>
        <dbReference type="Rhea" id="RHEA:24793"/>
        <dbReference type="ChEBI" id="CHEBI:15378"/>
        <dbReference type="ChEBI" id="CHEBI:29985"/>
        <dbReference type="ChEBI" id="CHEBI:58278"/>
        <dbReference type="ChEBI" id="CHEBI:58359"/>
        <dbReference type="ChEBI" id="CHEBI:58475"/>
        <dbReference type="ChEBI" id="CHEBI:58525"/>
        <dbReference type="EC" id="4.3.2.10"/>
    </reaction>
</comment>
<dbReference type="GO" id="GO:0000105">
    <property type="term" value="P:L-histidine biosynthetic process"/>
    <property type="evidence" value="ECO:0007669"/>
    <property type="project" value="UniProtKB-UniPathway"/>
</dbReference>
<dbReference type="InterPro" id="IPR004651">
    <property type="entry name" value="HisF"/>
</dbReference>
<evidence type="ECO:0000256" key="8">
    <source>
        <dbReference type="ARBA" id="ARBA00047838"/>
    </source>
</evidence>
<gene>
    <name evidence="13" type="ORF">BDK51DRAFT_22475</name>
</gene>
<comment type="similarity">
    <text evidence="12">Belongs to the HisA/HisF family.</text>
</comment>
<dbReference type="AlphaFoldDB" id="A0A4P9W3V0"/>
<dbReference type="PANTHER" id="PTHR21235:SF2">
    <property type="entry name" value="IMIDAZOLE GLYCEROL PHOSPHATE SYNTHASE HISHF"/>
    <property type="match status" value="1"/>
</dbReference>
<dbReference type="Proteomes" id="UP000269721">
    <property type="component" value="Unassembled WGS sequence"/>
</dbReference>
<name>A0A4P9W3V0_9FUNG</name>
<evidence type="ECO:0000256" key="3">
    <source>
        <dbReference type="ARBA" id="ARBA00022801"/>
    </source>
</evidence>
<dbReference type="UniPathway" id="UPA00031">
    <property type="reaction ID" value="UER00010"/>
</dbReference>
<dbReference type="Pfam" id="PF00977">
    <property type="entry name" value="His_biosynth"/>
    <property type="match status" value="2"/>
</dbReference>
<dbReference type="SUPFAM" id="SSF51366">
    <property type="entry name" value="Ribulose-phoshate binding barrel"/>
    <property type="match status" value="1"/>
</dbReference>
<dbReference type="FunFam" id="3.20.20.70:FF:000094">
    <property type="entry name" value="Imidazole glycerol phosphate synthase hisHF"/>
    <property type="match status" value="1"/>
</dbReference>
<dbReference type="GO" id="GO:0000107">
    <property type="term" value="F:imidazoleglycerol-phosphate synthase activity"/>
    <property type="evidence" value="ECO:0007669"/>
    <property type="project" value="InterPro"/>
</dbReference>
<dbReference type="Gene3D" id="3.20.20.70">
    <property type="entry name" value="Aldolase class I"/>
    <property type="match status" value="1"/>
</dbReference>
<comment type="similarity">
    <text evidence="11">In the C-terminal section; belongs to the HisA/HisF family.</text>
</comment>
<evidence type="ECO:0000256" key="6">
    <source>
        <dbReference type="ARBA" id="ARBA00023239"/>
    </source>
</evidence>
<comment type="pathway">
    <text evidence="1">Amino-acid biosynthesis; L-histidine biosynthesis; L-histidine from 5-phospho-alpha-D-ribose 1-diphosphate: step 5/9.</text>
</comment>
<dbReference type="InterPro" id="IPR050064">
    <property type="entry name" value="IGPS_HisA/HisF"/>
</dbReference>
<keyword evidence="6" id="KW-0456">Lyase</keyword>
<comment type="function">
    <text evidence="10">IGPS catalyzes the conversion of PRFAR and glutamine to IGP, AICAR and glutamate. The glutaminase domain produces the ammonia necessary for the cyclase domain to produce IGP and AICAR from PRFAR. The ammonia is channeled to the active site of the cyclase domain.</text>
</comment>
<protein>
    <submittedName>
        <fullName evidence="13">Uncharacterized protein</fullName>
    </submittedName>
</protein>
<proteinExistence type="inferred from homology"/>
<dbReference type="InterPro" id="IPR011060">
    <property type="entry name" value="RibuloseP-bd_barrel"/>
</dbReference>
<dbReference type="CDD" id="cd04731">
    <property type="entry name" value="HisF"/>
    <property type="match status" value="1"/>
</dbReference>
<keyword evidence="14" id="KW-1185">Reference proteome</keyword>
<comment type="catalytic activity">
    <reaction evidence="9">
        <text>L-glutamine + H2O = L-glutamate + NH4(+)</text>
        <dbReference type="Rhea" id="RHEA:15889"/>
        <dbReference type="ChEBI" id="CHEBI:15377"/>
        <dbReference type="ChEBI" id="CHEBI:28938"/>
        <dbReference type="ChEBI" id="CHEBI:29985"/>
        <dbReference type="ChEBI" id="CHEBI:58359"/>
        <dbReference type="EC" id="3.5.1.2"/>
    </reaction>
</comment>
<evidence type="ECO:0000256" key="9">
    <source>
        <dbReference type="ARBA" id="ARBA00049534"/>
    </source>
</evidence>